<name>A0A8T9C406_9HELO</name>
<reference evidence="1 2" key="1">
    <citation type="submission" date="2018-05" db="EMBL/GenBank/DDBJ databases">
        <title>Genome sequencing and assembly of the regulated plant pathogen Lachnellula willkommii and related sister species for the development of diagnostic species identification markers.</title>
        <authorList>
            <person name="Giroux E."/>
            <person name="Bilodeau G."/>
        </authorList>
    </citation>
    <scope>NUCLEOTIDE SEQUENCE [LARGE SCALE GENOMIC DNA]</scope>
    <source>
        <strain evidence="1 2">CBS 268.59</strain>
    </source>
</reference>
<protein>
    <submittedName>
        <fullName evidence="1">Uncharacterized protein</fullName>
    </submittedName>
</protein>
<sequence length="365" mass="39538">MALISRVPGAFILFLIFQLFRNNVLARNILVARNGTTIALNTTMAMNTSKEALPTFGDSVQILGAMKRTDQNFQDGLQLDLFSPKSRTLEVQQNKSPLGAQFVTGNTGGPFVALSNYSYIIKMNETANDLIAKLEIPYNPAMLSTMGVSQANTYVATLAADQKSWAIDDATRNVHVLENNTRIIKMTSLDGEYMLVGRQLADTGNVFVQFGQGATRTVNFTGGPGVQEGEFIDGMRFSVQANNSMGLNVNLKPGINPGTLPANTMSLNSFAWIVNTSSPFSKIDAKMLVPFNRNMLVAMKPAGSSPTTMLTVAKRALNGTSGQFMPIDAARQKVLELPDDRIEVSGMTQLDGQYVILVTNAPKPP</sequence>
<dbReference type="Proteomes" id="UP000469558">
    <property type="component" value="Unassembled WGS sequence"/>
</dbReference>
<dbReference type="AlphaFoldDB" id="A0A8T9C406"/>
<evidence type="ECO:0000313" key="2">
    <source>
        <dbReference type="Proteomes" id="UP000469558"/>
    </source>
</evidence>
<proteinExistence type="predicted"/>
<dbReference type="EMBL" id="QGMK01001187">
    <property type="protein sequence ID" value="TVY71549.1"/>
    <property type="molecule type" value="Genomic_DNA"/>
</dbReference>
<evidence type="ECO:0000313" key="1">
    <source>
        <dbReference type="EMBL" id="TVY71549.1"/>
    </source>
</evidence>
<keyword evidence="2" id="KW-1185">Reference proteome</keyword>
<organism evidence="1 2">
    <name type="scientific">Lachnellula suecica</name>
    <dbReference type="NCBI Taxonomy" id="602035"/>
    <lineage>
        <taxon>Eukaryota</taxon>
        <taxon>Fungi</taxon>
        <taxon>Dikarya</taxon>
        <taxon>Ascomycota</taxon>
        <taxon>Pezizomycotina</taxon>
        <taxon>Leotiomycetes</taxon>
        <taxon>Helotiales</taxon>
        <taxon>Lachnaceae</taxon>
        <taxon>Lachnellula</taxon>
    </lineage>
</organism>
<accession>A0A8T9C406</accession>
<comment type="caution">
    <text evidence="1">The sequence shown here is derived from an EMBL/GenBank/DDBJ whole genome shotgun (WGS) entry which is preliminary data.</text>
</comment>
<dbReference type="OrthoDB" id="6513042at2759"/>
<gene>
    <name evidence="1" type="ORF">LSUE1_G006174</name>
</gene>